<evidence type="ECO:0007829" key="4">
    <source>
        <dbReference type="PDB" id="4Z2S"/>
    </source>
</evidence>
<dbReference type="PDB" id="4Z2S">
    <property type="method" value="X-ray"/>
    <property type="resolution" value="1.70 A"/>
    <property type="chains" value="A/B=1-142"/>
</dbReference>
<name>A0A0M3KL31_9AGAM</name>
<evidence type="ECO:0007829" key="3">
    <source>
        <dbReference type="PDB" id="4Z2F"/>
    </source>
</evidence>
<proteinExistence type="evidence at protein level"/>
<feature type="binding site" evidence="4">
    <location>
        <position position="102"/>
    </location>
    <ligand>
        <name>N-acetyl-D-glucosamine</name>
        <dbReference type="ChEBI" id="CHEBI:506227"/>
    </ligand>
</feature>
<accession>A0A0M3KL31</accession>
<protein>
    <submittedName>
        <fullName evidence="1">Lectin variant 2</fullName>
    </submittedName>
    <submittedName>
        <fullName evidence="2">Sclerotium Rolfsii lectin variant</fullName>
    </submittedName>
</protein>
<feature type="binding site" evidence="4">
    <location>
        <position position="81"/>
    </location>
    <ligand>
        <name>N-acetyl-alpha-D-glucosamine</name>
        <dbReference type="ChEBI" id="CHEBI:44278"/>
    </ligand>
</feature>
<dbReference type="PDBsum" id="4Z2S"/>
<dbReference type="Pfam" id="PF07367">
    <property type="entry name" value="FB_lectin"/>
    <property type="match status" value="1"/>
</dbReference>
<reference evidence="3 4" key="1">
    <citation type="journal article" date="2015" name="Molecules">
        <title>Molecular Cloning, Carbohydrate Specificity and the Crystal Structure of Two Sclerotium rolfsii Lectin Variants.</title>
        <authorList>
            <person name="Peppa V.I."/>
            <person name="Venkat H."/>
            <person name="Kantsadi A.L."/>
            <person name="Inamdar S.R."/>
            <person name="Bhat G.G."/>
            <person name="Eligar S."/>
            <person name="Shivanand A."/>
            <person name="Chachadi V.B."/>
            <person name="Satisha G.J."/>
            <person name="Swamy B.M."/>
            <person name="Skamnaki V.T."/>
            <person name="Zographos S.E."/>
            <person name="Leonidas D.D."/>
        </authorList>
    </citation>
    <scope>X-RAY CRYSTALLOGRAPHY (1.70 ANGSTROMS) IN COMPLEX WITH N-ACETYL-D-GLUCOSAMINE AND N-ACETYL-ALPHA-D-GLUCOSAMINE</scope>
</reference>
<dbReference type="PDB" id="4Z2F">
    <property type="method" value="X-ray"/>
    <property type="resolution" value="2.50 A"/>
    <property type="chains" value="A/B=1-142"/>
</dbReference>
<evidence type="ECO:0000313" key="1">
    <source>
        <dbReference type="PDB" id="4Z2F"/>
    </source>
</evidence>
<feature type="binding site" evidence="4">
    <location>
        <position position="113"/>
    </location>
    <ligand>
        <name>N-acetyl-D-glucosamine</name>
        <dbReference type="ChEBI" id="CHEBI:506227"/>
    </ligand>
</feature>
<feature type="binding site" evidence="4">
    <location>
        <position position="102"/>
    </location>
    <ligand>
        <name>N-acetyl-alpha-D-glucosamine</name>
        <dbReference type="ChEBI" id="CHEBI:44278"/>
    </ligand>
</feature>
<dbReference type="Gene3D" id="2.60.270.20">
    <property type="entry name" value="Cytolysin/lectin"/>
    <property type="match status" value="1"/>
</dbReference>
<feature type="binding site" evidence="4">
    <location>
        <position position="78"/>
    </location>
    <ligand>
        <name>N-acetyl-D-glucosamine</name>
        <dbReference type="ChEBI" id="CHEBI:506227"/>
    </ligand>
</feature>
<evidence type="ECO:0000313" key="2">
    <source>
        <dbReference type="PDB" id="4Z2S"/>
    </source>
</evidence>
<dbReference type="InterPro" id="IPR009960">
    <property type="entry name" value="Fruit_body_lectin_fun"/>
</dbReference>
<dbReference type="AlphaFoldDB" id="A0A0M3KL31"/>
<feature type="binding site" evidence="4">
    <location>
        <position position="81"/>
    </location>
    <ligand>
        <name>N-acetyl-D-glucosamine</name>
        <dbReference type="ChEBI" id="CHEBI:506227"/>
    </ligand>
</feature>
<organism evidence="2">
    <name type="scientific">Agroathelia rolfsii</name>
    <dbReference type="NCBI Taxonomy" id="39291"/>
    <lineage>
        <taxon>Eukaryota</taxon>
        <taxon>Fungi</taxon>
        <taxon>Dikarya</taxon>
        <taxon>Basidiomycota</taxon>
        <taxon>Agaricomycotina</taxon>
        <taxon>Agaricomycetes</taxon>
        <taxon>Agaricomycetidae</taxon>
        <taxon>Amylocorticiales</taxon>
        <taxon>Amylocorticiaceae</taxon>
        <taxon>Agroathelia</taxon>
    </lineage>
</organism>
<keyword evidence="3 4" id="KW-0002">3D-structure</keyword>
<dbReference type="PDBsum" id="4Z2F"/>
<sequence length="142" mass="16159">MVYKITVRVYQTNPDAFFHPVEKTVWKYANGGTWSITDDQHVLTMGGSGTSGTLRFHADNGESFTATFGVHNYKRWCDIVTNLAADETGMVINQQYYSQKNREEARERQLSNYQVKNAKGRNFQIVYTEAEGNDLHANLIIG</sequence>
<feature type="binding site" evidence="4">
    <location>
        <position position="78"/>
    </location>
    <ligand>
        <name>N-acetyl-alpha-D-glucosamine</name>
        <dbReference type="ChEBI" id="CHEBI:44278"/>
    </ligand>
</feature>
<dbReference type="SMR" id="A0A0M3KL31"/>
<dbReference type="InterPro" id="IPR015926">
    <property type="entry name" value="Cytolysin/lectin"/>
</dbReference>
<dbReference type="SUPFAM" id="SSF63724">
    <property type="entry name" value="Cytolysin/lectin"/>
    <property type="match status" value="1"/>
</dbReference>
<feature type="binding site" evidence="4">
    <location>
        <position position="113"/>
    </location>
    <ligand>
        <name>N-acetyl-alpha-D-glucosamine</name>
        <dbReference type="ChEBI" id="CHEBI:44278"/>
    </ligand>
</feature>
<feature type="binding site" evidence="4">
    <location>
        <position position="79"/>
    </location>
    <ligand>
        <name>N-acetyl-alpha-D-glucosamine</name>
        <dbReference type="ChEBI" id="CHEBI:44278"/>
    </ligand>
</feature>